<dbReference type="InterPro" id="IPR045851">
    <property type="entry name" value="AMP-bd_C_sf"/>
</dbReference>
<dbReference type="Pfam" id="PF13193">
    <property type="entry name" value="AMP-binding_C"/>
    <property type="match status" value="2"/>
</dbReference>
<evidence type="ECO:0000256" key="2">
    <source>
        <dbReference type="ARBA" id="ARBA00022450"/>
    </source>
</evidence>
<name>A0A8J3XN73_9ACTN</name>
<dbReference type="Pfam" id="PF00501">
    <property type="entry name" value="AMP-binding"/>
    <property type="match status" value="2"/>
</dbReference>
<dbReference type="Gene3D" id="1.10.1200.10">
    <property type="entry name" value="ACP-like"/>
    <property type="match status" value="2"/>
</dbReference>
<dbReference type="CDD" id="cd19531">
    <property type="entry name" value="LCL_NRPS-like"/>
    <property type="match status" value="2"/>
</dbReference>
<protein>
    <submittedName>
        <fullName evidence="6">Non-ribosomal peptide synthetase</fullName>
    </submittedName>
</protein>
<dbReference type="PROSITE" id="PS50075">
    <property type="entry name" value="CARRIER"/>
    <property type="match status" value="2"/>
</dbReference>
<evidence type="ECO:0000256" key="1">
    <source>
        <dbReference type="ARBA" id="ARBA00001957"/>
    </source>
</evidence>
<dbReference type="InterPro" id="IPR020806">
    <property type="entry name" value="PKS_PP-bd"/>
</dbReference>
<dbReference type="Gene3D" id="3.30.300.30">
    <property type="match status" value="2"/>
</dbReference>
<dbReference type="GO" id="GO:0008610">
    <property type="term" value="P:lipid biosynthetic process"/>
    <property type="evidence" value="ECO:0007669"/>
    <property type="project" value="UniProtKB-ARBA"/>
</dbReference>
<dbReference type="InterPro" id="IPR009081">
    <property type="entry name" value="PP-bd_ACP"/>
</dbReference>
<dbReference type="GO" id="GO:0031177">
    <property type="term" value="F:phosphopantetheine binding"/>
    <property type="evidence" value="ECO:0007669"/>
    <property type="project" value="InterPro"/>
</dbReference>
<dbReference type="InterPro" id="IPR042099">
    <property type="entry name" value="ANL_N_sf"/>
</dbReference>
<feature type="compositionally biased region" description="Basic and acidic residues" evidence="4">
    <location>
        <begin position="496"/>
        <end position="511"/>
    </location>
</feature>
<dbReference type="SUPFAM" id="SSF56801">
    <property type="entry name" value="Acetyl-CoA synthetase-like"/>
    <property type="match status" value="2"/>
</dbReference>
<dbReference type="SUPFAM" id="SSF52777">
    <property type="entry name" value="CoA-dependent acyltransferases"/>
    <property type="match status" value="4"/>
</dbReference>
<dbReference type="GO" id="GO:0005829">
    <property type="term" value="C:cytosol"/>
    <property type="evidence" value="ECO:0007669"/>
    <property type="project" value="TreeGrafter"/>
</dbReference>
<feature type="domain" description="Carrier" evidence="5">
    <location>
        <begin position="1989"/>
        <end position="2064"/>
    </location>
</feature>
<dbReference type="RefSeq" id="WP_203973541.1">
    <property type="nucleotide sequence ID" value="NZ_BAAAKY010000044.1"/>
</dbReference>
<dbReference type="GO" id="GO:0072330">
    <property type="term" value="P:monocarboxylic acid biosynthetic process"/>
    <property type="evidence" value="ECO:0007669"/>
    <property type="project" value="UniProtKB-ARBA"/>
</dbReference>
<reference evidence="6" key="1">
    <citation type="submission" date="2021-01" db="EMBL/GenBank/DDBJ databases">
        <title>Whole genome shotgun sequence of Planotetraspora silvatica NBRC 100141.</title>
        <authorList>
            <person name="Komaki H."/>
            <person name="Tamura T."/>
        </authorList>
    </citation>
    <scope>NUCLEOTIDE SEQUENCE</scope>
    <source>
        <strain evidence="6">NBRC 100141</strain>
    </source>
</reference>
<comment type="caution">
    <text evidence="6">The sequence shown here is derived from an EMBL/GenBank/DDBJ whole genome shotgun (WGS) entry which is preliminary data.</text>
</comment>
<dbReference type="Gene3D" id="3.40.50.980">
    <property type="match status" value="2"/>
</dbReference>
<dbReference type="InterPro" id="IPR020845">
    <property type="entry name" value="AMP-binding_CS"/>
</dbReference>
<evidence type="ECO:0000256" key="3">
    <source>
        <dbReference type="ARBA" id="ARBA00022553"/>
    </source>
</evidence>
<dbReference type="InterPro" id="IPR023213">
    <property type="entry name" value="CAT-like_dom_sf"/>
</dbReference>
<dbReference type="InterPro" id="IPR001242">
    <property type="entry name" value="Condensation_dom"/>
</dbReference>
<dbReference type="Gene3D" id="2.30.38.10">
    <property type="entry name" value="Luciferase, Domain 3"/>
    <property type="match status" value="1"/>
</dbReference>
<dbReference type="FunFam" id="2.30.38.10:FF:000001">
    <property type="entry name" value="Non-ribosomal peptide synthetase PvdI"/>
    <property type="match status" value="1"/>
</dbReference>
<dbReference type="InterPro" id="IPR000873">
    <property type="entry name" value="AMP-dep_synth/lig_dom"/>
</dbReference>
<dbReference type="InterPro" id="IPR025110">
    <property type="entry name" value="AMP-bd_C"/>
</dbReference>
<evidence type="ECO:0000313" key="6">
    <source>
        <dbReference type="EMBL" id="GII46026.1"/>
    </source>
</evidence>
<evidence type="ECO:0000256" key="4">
    <source>
        <dbReference type="SAM" id="MobiDB-lite"/>
    </source>
</evidence>
<comment type="cofactor">
    <cofactor evidence="1">
        <name>pantetheine 4'-phosphate</name>
        <dbReference type="ChEBI" id="CHEBI:47942"/>
    </cofactor>
</comment>
<dbReference type="FunFam" id="1.10.1200.10:FF:000016">
    <property type="entry name" value="Non-ribosomal peptide synthase"/>
    <property type="match status" value="1"/>
</dbReference>
<dbReference type="InterPro" id="IPR036736">
    <property type="entry name" value="ACP-like_sf"/>
</dbReference>
<dbReference type="NCBIfam" id="TIGR01733">
    <property type="entry name" value="AA-adenyl-dom"/>
    <property type="match status" value="2"/>
</dbReference>
<proteinExistence type="predicted"/>
<gene>
    <name evidence="6" type="ORF">Psi02_24500</name>
</gene>
<dbReference type="CDD" id="cd05930">
    <property type="entry name" value="A_NRPS"/>
    <property type="match status" value="1"/>
</dbReference>
<feature type="domain" description="Carrier" evidence="5">
    <location>
        <begin position="967"/>
        <end position="1037"/>
    </location>
</feature>
<dbReference type="Proteomes" id="UP000644610">
    <property type="component" value="Unassembled WGS sequence"/>
</dbReference>
<dbReference type="PROSITE" id="PS00455">
    <property type="entry name" value="AMP_BINDING"/>
    <property type="match status" value="2"/>
</dbReference>
<dbReference type="Gene3D" id="3.30.559.30">
    <property type="entry name" value="Nonribosomal peptide synthetase, condensation domain"/>
    <property type="match status" value="2"/>
</dbReference>
<dbReference type="FunFam" id="3.40.50.980:FF:000001">
    <property type="entry name" value="Non-ribosomal peptide synthetase"/>
    <property type="match status" value="1"/>
</dbReference>
<dbReference type="PANTHER" id="PTHR45527:SF1">
    <property type="entry name" value="FATTY ACID SYNTHASE"/>
    <property type="match status" value="1"/>
</dbReference>
<dbReference type="InterPro" id="IPR006162">
    <property type="entry name" value="Ppantetheine_attach_site"/>
</dbReference>
<evidence type="ECO:0000313" key="7">
    <source>
        <dbReference type="Proteomes" id="UP000644610"/>
    </source>
</evidence>
<dbReference type="PANTHER" id="PTHR45527">
    <property type="entry name" value="NONRIBOSOMAL PEPTIDE SYNTHETASE"/>
    <property type="match status" value="1"/>
</dbReference>
<feature type="region of interest" description="Disordered" evidence="4">
    <location>
        <begin position="189"/>
        <end position="210"/>
    </location>
</feature>
<dbReference type="Pfam" id="PF00668">
    <property type="entry name" value="Condensation"/>
    <property type="match status" value="2"/>
</dbReference>
<dbReference type="Pfam" id="PF00550">
    <property type="entry name" value="PP-binding"/>
    <property type="match status" value="2"/>
</dbReference>
<keyword evidence="3" id="KW-0597">Phosphoprotein</keyword>
<accession>A0A8J3XN73</accession>
<dbReference type="SUPFAM" id="SSF47336">
    <property type="entry name" value="ACP-like"/>
    <property type="match status" value="2"/>
</dbReference>
<organism evidence="6 7">
    <name type="scientific">Planotetraspora silvatica</name>
    <dbReference type="NCBI Taxonomy" id="234614"/>
    <lineage>
        <taxon>Bacteria</taxon>
        <taxon>Bacillati</taxon>
        <taxon>Actinomycetota</taxon>
        <taxon>Actinomycetes</taxon>
        <taxon>Streptosporangiales</taxon>
        <taxon>Streptosporangiaceae</taxon>
        <taxon>Planotetraspora</taxon>
    </lineage>
</organism>
<dbReference type="GO" id="GO:0043041">
    <property type="term" value="P:amino acid activation for nonribosomal peptide biosynthetic process"/>
    <property type="evidence" value="ECO:0007669"/>
    <property type="project" value="TreeGrafter"/>
</dbReference>
<dbReference type="InterPro" id="IPR010071">
    <property type="entry name" value="AA_adenyl_dom"/>
</dbReference>
<dbReference type="PROSITE" id="PS00012">
    <property type="entry name" value="PHOSPHOPANTETHEINE"/>
    <property type="match status" value="2"/>
</dbReference>
<feature type="compositionally biased region" description="Basic and acidic residues" evidence="4">
    <location>
        <begin position="197"/>
        <end position="210"/>
    </location>
</feature>
<dbReference type="Gene3D" id="3.30.559.10">
    <property type="entry name" value="Chloramphenicol acetyltransferase-like domain"/>
    <property type="match status" value="2"/>
</dbReference>
<dbReference type="GO" id="GO:0044550">
    <property type="term" value="P:secondary metabolite biosynthetic process"/>
    <property type="evidence" value="ECO:0007669"/>
    <property type="project" value="TreeGrafter"/>
</dbReference>
<sequence length="2084" mass="225223">MTGLTLAQERLWILHRLNPDDASYNLPMMLRVRGALNTEALERALAVVLDRHEMLRCRFAEHGGTPVRVPTDPARVELAHCAGLEEARVFAGEVAGRPFDLERGPMIRMALLTIAPEDHILVIVVHHIVADGWSLQVLRRDISDVYAAFDAGKPSPLAPLPMTYDDHVRRRHENTGDEASTAYWTSTLSGSQPLELPTDRPRPPVRSGRGDHIDFDVPADLLARLERVARAERCTLFMVLLTAFQVLLARHSGRQDICVGTPTSGRDLVEEEVMVGYFAQTLVLRGDLSGDPSFRELLRVTRGRVLGALAHADVPLERIVTELRVERDPSRTPLFQAMFNFLREEHEGPGLGDTRIEPFDHPFAQSRTDISLDIVQKPSGTAAMLTFDDALFTRASAERMHRHLLTLLADIAARPGARIGDLELIDEDERADLLGRWNDTAVPSTPASVLKRFDAQVARTPHAVAVACEGRELTYAELDARSHRIAALLSGLDQDEPGRHGPDQHGPDQHGPDQNGPGARGGLVAVCLRRSPDMIAALFAVWRAGAAYLPIDPEHPRNRIALVLDDSRATAVLTDRTLAGLFPEDRVLLIEDVAGGEDAGEDTAAGAREEAREPADLERAAYVLYTSGSTGRPKGVAVPHRALARFLDAMAEILGEQEGRTWLALTSLSFDISALEIFLPLTRGGRVEIAPDHLLRDGPALTRLIDTAGVTNVQATPSGWRMLAEAGLRDTRLDALVGGEALPLPLAGDLRGRVRRLVNMYGPTETTIWSSFWKVPEHPEEVTIGGPIAGTRLHVLDERRMLAPVGVPGELCIAGDGVAIGYLGRPSLTAERFVPDPYGPPGSRLYRTGDRVRRLPDGRVVFLGRDDGQVKLRGHRVELGEIEAVLEAHPGVRAAAVVVRNDALVAFVVGDAPDLAAHAAAALPPYMVPAVVVDMDALPLTPNGKVDRLALPSAVAVRPAAAPSRTPPRTWAERRVAAVFAEVLGVEEVGVEDDFFALGGHSLLAAKVVARMDAVPIRELFDHPTVAGFAARLADGAGPAPLHRRPKGVVVPLSRAQERLWFLQRLDPGDASYNMYNVWRLRGALDAEALQDALRDLAARHETLRTSYPEADGRPVTAVSPEAGPDVEHLTAASAAEAGRLVAERTNAPFDLAAAPPFRVSLLRLADDDHVFCLVLHHIAGDGWSLNILREELELLYTARRGGVAAGLAEPPIQFGDVVHGLSGQDDGPEIAYWRERLADPPTLELPTDRPRPAVPEHRGAFHGLRLAAGPTAALERVAGEHRATLFMVLLAAYQVLLAGHTGKRDLLVGSTFAGRDRVELERLVGYFANTLVLRGDLSGDPSFDDLLARTRDTVLEAMAHQRLPFEEIAAETGRERGPHLDAIFRTMLILHSQDETETAGTFADLDLEFFDSGYRQAKFDLMLEAWRDGEGLTLSFGYDSDLFDPGTVARLAERFTVLCEAVAADHRRPLSRLPLLTPADEALVAEFEAQEAGVTGGPLVPGLIGAVTEVTPDAVALSCGDEAVTYAQLDRRVGALASRLRTKGVGTESVVGVCLDRSADAVVSLLAVWRAGGAYLPIDPDLPAGRIDWLLSDSGATLVITRHEGLSGEIPVLHPGEAGDGPSDDGVRPAPDEAAYVIYTSGSTGLPKGVVVEHGALAARVAWMRADYGLGPGDRVVQFASLGFDTHAEEVYPALATGATVELLPDGALSLPELLAGPRGRDVTVLDLPTAYWHRLVDQIDDMTWPDRLRLVILGGEQVHAAAVARWRERFGDRVRLVNTYGPTEATIIATAADLGAAEAVPSNGRPPIGVPIGGARAAVVDEHGRRVPPGAAGELLLGGAGLARGYLGRPDLTAERFVTGPDGGRAYRTGDLVRWRADGRLEFLGRADDQLKVRGFRIEPGEIEGRLAALPDVREAAVAAHDGALVAYVTGTADPDALRRHLAETLPPYMVPDVWVRLDELPMTPNGKVDRRALAPPDQPAERPFVAPETDAEFLVAEVWEEVLRVDRVGVHDDFFALGGHSLLAVQVAARLRASAEVDVPIRELFAHRTVAALAVLVEELVMRELSELSDDEVARLLETEA</sequence>
<dbReference type="SMART" id="SM00823">
    <property type="entry name" value="PKS_PP"/>
    <property type="match status" value="2"/>
</dbReference>
<keyword evidence="7" id="KW-1185">Reference proteome</keyword>
<dbReference type="GO" id="GO:0003824">
    <property type="term" value="F:catalytic activity"/>
    <property type="evidence" value="ECO:0007669"/>
    <property type="project" value="InterPro"/>
</dbReference>
<dbReference type="EMBL" id="BOOQ01000013">
    <property type="protein sequence ID" value="GII46026.1"/>
    <property type="molecule type" value="Genomic_DNA"/>
</dbReference>
<dbReference type="Gene3D" id="3.40.50.12780">
    <property type="entry name" value="N-terminal domain of ligase-like"/>
    <property type="match status" value="1"/>
</dbReference>
<keyword evidence="2" id="KW-0596">Phosphopantetheine</keyword>
<evidence type="ECO:0000259" key="5">
    <source>
        <dbReference type="PROSITE" id="PS50075"/>
    </source>
</evidence>
<feature type="region of interest" description="Disordered" evidence="4">
    <location>
        <begin position="492"/>
        <end position="519"/>
    </location>
</feature>